<dbReference type="OrthoDB" id="5354021at2"/>
<accession>A0A2R4WGK3</accession>
<dbReference type="Pfam" id="PF00535">
    <property type="entry name" value="Glycos_transf_2"/>
    <property type="match status" value="1"/>
</dbReference>
<feature type="region of interest" description="Disordered" evidence="1">
    <location>
        <begin position="1"/>
        <end position="21"/>
    </location>
</feature>
<dbReference type="InterPro" id="IPR029044">
    <property type="entry name" value="Nucleotide-diphossugar_trans"/>
</dbReference>
<feature type="compositionally biased region" description="Basic residues" evidence="1">
    <location>
        <begin position="1"/>
        <end position="11"/>
    </location>
</feature>
<reference evidence="3 4" key="1">
    <citation type="submission" date="2018-04" db="EMBL/GenBank/DDBJ databases">
        <title>Methylobacterium sp. PR1016A genome.</title>
        <authorList>
            <person name="Park W."/>
        </authorList>
    </citation>
    <scope>NUCLEOTIDE SEQUENCE [LARGE SCALE GENOMIC DNA]</scope>
    <source>
        <strain evidence="3 4">PR1016A</strain>
    </source>
</reference>
<evidence type="ECO:0000256" key="1">
    <source>
        <dbReference type="SAM" id="MobiDB-lite"/>
    </source>
</evidence>
<dbReference type="Proteomes" id="UP000244755">
    <property type="component" value="Chromosome 1"/>
</dbReference>
<name>A0A2R4WGK3_9HYPH</name>
<feature type="domain" description="Glycosyltransferase 2-like" evidence="2">
    <location>
        <begin position="43"/>
        <end position="132"/>
    </location>
</feature>
<dbReference type="Gene3D" id="3.90.550.10">
    <property type="entry name" value="Spore Coat Polysaccharide Biosynthesis Protein SpsA, Chain A"/>
    <property type="match status" value="1"/>
</dbReference>
<dbReference type="PANTHER" id="PTHR46830">
    <property type="entry name" value="TRANSFERASE, PUTATIVE-RELATED"/>
    <property type="match status" value="1"/>
</dbReference>
<dbReference type="SUPFAM" id="SSF53448">
    <property type="entry name" value="Nucleotide-diphospho-sugar transferases"/>
    <property type="match status" value="2"/>
</dbReference>
<evidence type="ECO:0000313" key="3">
    <source>
        <dbReference type="EMBL" id="AWB20661.1"/>
    </source>
</evidence>
<dbReference type="AlphaFoldDB" id="A0A2R4WGK3"/>
<dbReference type="KEGG" id="mee:DA075_06765"/>
<gene>
    <name evidence="3" type="ORF">DA075_06765</name>
</gene>
<organism evidence="3 4">
    <name type="scientific">Methylobacterium currus</name>
    <dbReference type="NCBI Taxonomy" id="2051553"/>
    <lineage>
        <taxon>Bacteria</taxon>
        <taxon>Pseudomonadati</taxon>
        <taxon>Pseudomonadota</taxon>
        <taxon>Alphaproteobacteria</taxon>
        <taxon>Hyphomicrobiales</taxon>
        <taxon>Methylobacteriaceae</taxon>
        <taxon>Methylobacterium</taxon>
    </lineage>
</organism>
<dbReference type="PANTHER" id="PTHR46830:SF2">
    <property type="entry name" value="ALPHA-1,4-N-ACETYLGLUCOSAMINYLTRANSFERASE"/>
    <property type="match status" value="1"/>
</dbReference>
<proteinExistence type="predicted"/>
<dbReference type="InterPro" id="IPR007577">
    <property type="entry name" value="GlycoTrfase_DXD_sugar-bd_CS"/>
</dbReference>
<dbReference type="Pfam" id="PF04488">
    <property type="entry name" value="Gly_transf_sug"/>
    <property type="match status" value="1"/>
</dbReference>
<evidence type="ECO:0000259" key="2">
    <source>
        <dbReference type="Pfam" id="PF00535"/>
    </source>
</evidence>
<dbReference type="Gene3D" id="3.90.550.20">
    <property type="match status" value="1"/>
</dbReference>
<dbReference type="InterPro" id="IPR001173">
    <property type="entry name" value="Glyco_trans_2-like"/>
</dbReference>
<protein>
    <recommendedName>
        <fullName evidence="2">Glycosyltransferase 2-like domain-containing protein</fullName>
    </recommendedName>
</protein>
<sequence>MQRRRKIHRSPSRGLTIPDPGITRSHDLGAFMLAHPRKICLNMIVKNEADKIENCLHAVADHISCWVIGDTGSTDGTQDIIRKFFRSRGMAGELHSFPFKTFDQARNAALELALESRLEYDYLLFVDADMELVVEDKDFARKLTADVYQIIQKSGVAYWNSRLLRRGAEARYVGVTHEYLGLKDGTTEHLDGVRFIDHASGTNRSGKFARDAALLRDGLATETDPFLRTRYTFYLANSLRDNGDHAEALEQYEARAGMGYWQEEIFVSLLNAAKIKATLNFPADDVIGTFERAAAACPSRTAEAMHDAARFCRDHGLYERGYWLARKGENAAVPKSGLFVSEWVYRYGLLDEMAIAAYWTGRHAEAVMIADKLLAMDGIPGDDVERLKSNRQLSVDKMADLQTSPDGESRAAARLLEQARRSENLGLPDEQVVAAYLGVAEVDPTCAAAFHGASRFCRYRQQHERGYHLAVRGLKAAESKTGRVDGEAWITDYGLLDELSVHAYWTGRYDEAIRACNRLLREGRIPEDMIERVANNLRFSSEGLARATRQSSQIPKTFHFIIASNDPDEPPRFSLINYLAVRSALDLNEGFKAVIHCDPEPQGPYWDMLKGSVDIVRTTLPKRVFDRPVDLIAHRVDVLRMQVLLEHGGIYLDFDTICQKPFAPLLDGSVVLGREEVPDGAGGRRPVGLCNATIIAPPGAEFLRLWYEEYRSFVGGPSGDAWNKFSVQVPQALADAHPHLVRIEPAASFFWPSWDEHGIEALFEHDLEFPEAFCFHLWQAKSSRWIESLDPETILGHDTTYNRIARRFLPRPAAADVPLDDTLAQRFGAPRALDPVFSSGKPRFNICFVGYNQHDRVYDDVVRVLRAALRDLGHDCSLTENRLAQGSVNIVVGNLLHPVQDERRVGPFRSGPFILYQLEQLDIIGHRTEGEKYLEFFDLASHVFEYSRSGLAFLRARPNFGARSNFGARPDGSAVSFLPPGFHRCLEITCPAPEQKIDVLFYGSYSERRVRVLDALRSHGLKTVHLFDVYGEPLWDTIRRSKIILNIHSTPGFRALETVRIVPLLANRCFVLSEASDDNPFGPGVAFCEIEDMAELCRAYLSVGGPLRQAVATEGYLAVRRIDFATQLRDVLTTLDLAQLVLRA</sequence>
<keyword evidence="4" id="KW-1185">Reference proteome</keyword>
<evidence type="ECO:0000313" key="4">
    <source>
        <dbReference type="Proteomes" id="UP000244755"/>
    </source>
</evidence>
<dbReference type="EMBL" id="CP028843">
    <property type="protein sequence ID" value="AWB20661.1"/>
    <property type="molecule type" value="Genomic_DNA"/>
</dbReference>